<organism evidence="1 2">
    <name type="scientific">Flagellimonas olearia</name>
    <dbReference type="NCBI Taxonomy" id="552546"/>
    <lineage>
        <taxon>Bacteria</taxon>
        <taxon>Pseudomonadati</taxon>
        <taxon>Bacteroidota</taxon>
        <taxon>Flavobacteriia</taxon>
        <taxon>Flavobacteriales</taxon>
        <taxon>Flavobacteriaceae</taxon>
        <taxon>Flagellimonas</taxon>
    </lineage>
</organism>
<proteinExistence type="predicted"/>
<reference evidence="1 2" key="1">
    <citation type="submission" date="2014-04" db="EMBL/GenBank/DDBJ databases">
        <title>Whole genome of Muricauda olearia.</title>
        <authorList>
            <person name="Zhang X.-H."/>
            <person name="Tang K."/>
        </authorList>
    </citation>
    <scope>NUCLEOTIDE SEQUENCE [LARGE SCALE GENOMIC DNA]</scope>
    <source>
        <strain evidence="1 2">Th120</strain>
    </source>
</reference>
<dbReference type="RefSeq" id="WP_129652451.1">
    <property type="nucleotide sequence ID" value="NZ_ML142907.1"/>
</dbReference>
<protein>
    <submittedName>
        <fullName evidence="1">Uncharacterized protein</fullName>
    </submittedName>
</protein>
<dbReference type="AlphaFoldDB" id="A0A444VPR8"/>
<sequence>MNKTDKSKHNISVASIKRSTKKPYDDFKWTKFYESNSDFPYTGLNLDLTENELIICSTVVDSENYSILTSQKLITIENGTESFGNLINAKDKGYGDFKGYKDDSLTFGLVELENGTELKYFIETGKASMIMIHGVRTLIRMQQMTDKNIENVTRIWNRNNELSGK</sequence>
<evidence type="ECO:0000313" key="1">
    <source>
        <dbReference type="EMBL" id="RYC52716.1"/>
    </source>
</evidence>
<evidence type="ECO:0000313" key="2">
    <source>
        <dbReference type="Proteomes" id="UP000290261"/>
    </source>
</evidence>
<name>A0A444VPR8_9FLAO</name>
<gene>
    <name evidence="1" type="ORF">DN53_00420</name>
</gene>
<keyword evidence="2" id="KW-1185">Reference proteome</keyword>
<dbReference type="Proteomes" id="UP000290261">
    <property type="component" value="Unassembled WGS sequence"/>
</dbReference>
<dbReference type="EMBL" id="JJMP01000001">
    <property type="protein sequence ID" value="RYC52716.1"/>
    <property type="molecule type" value="Genomic_DNA"/>
</dbReference>
<accession>A0A444VPR8</accession>
<comment type="caution">
    <text evidence="1">The sequence shown here is derived from an EMBL/GenBank/DDBJ whole genome shotgun (WGS) entry which is preliminary data.</text>
</comment>